<reference evidence="2" key="1">
    <citation type="submission" date="2021-01" db="EMBL/GenBank/DDBJ databases">
        <title>Whole genome shotgun sequence of Sphaerimonospora thailandensis NBRC 107569.</title>
        <authorList>
            <person name="Komaki H."/>
            <person name="Tamura T."/>
        </authorList>
    </citation>
    <scope>NUCLEOTIDE SEQUENCE</scope>
    <source>
        <strain evidence="2">NBRC 107569</strain>
    </source>
</reference>
<dbReference type="InterPro" id="IPR015814">
    <property type="entry name" value="Pgluconate_DH_NAD-bd_C"/>
</dbReference>
<comment type="caution">
    <text evidence="2">The sequence shown here is derived from an EMBL/GenBank/DDBJ whole genome shotgun (WGS) entry which is preliminary data.</text>
</comment>
<evidence type="ECO:0000259" key="1">
    <source>
        <dbReference type="Pfam" id="PF09130"/>
    </source>
</evidence>
<feature type="domain" description="Phosphogluconate dehydrogenase NAD-binding putative C-terminal" evidence="1">
    <location>
        <begin position="186"/>
        <end position="253"/>
    </location>
</feature>
<dbReference type="InterPro" id="IPR008927">
    <property type="entry name" value="6-PGluconate_DH-like_C_sf"/>
</dbReference>
<dbReference type="EMBL" id="BOOG01000070">
    <property type="protein sequence ID" value="GIH73030.1"/>
    <property type="molecule type" value="Genomic_DNA"/>
</dbReference>
<keyword evidence="3" id="KW-1185">Reference proteome</keyword>
<sequence length="280" mass="29382">MTVLVLHPGQMGAALAVQARRSGWRLLWCPAGRSAASACRADAAGLEPADDLHQALATARMVLAVCPPAGAEDLAAQVAAAGYRGIYVEANAISPQRLERIAARLAGSRVVDASIIGPPPSPSAEARLYLAGPPADVAEVSRLFAGTAVQTVDLGERLGDASSLKMAFAAFQKIARTLAGVSYALAEEYGLREQLRAEAARMGGSALADPDYLPSVAARGWRWAPEMQEVAETLHAAGLPSELAVAAQTVLGRWAGDKDLFDLSLEDTLAHLRQPEKENQ</sequence>
<evidence type="ECO:0000313" key="2">
    <source>
        <dbReference type="EMBL" id="GIH73030.1"/>
    </source>
</evidence>
<dbReference type="InterPro" id="IPR013328">
    <property type="entry name" value="6PGD_dom2"/>
</dbReference>
<dbReference type="AlphaFoldDB" id="A0A8J3RE18"/>
<dbReference type="RefSeq" id="WP_239090025.1">
    <property type="nucleotide sequence ID" value="NZ_BOOG01000070.1"/>
</dbReference>
<evidence type="ECO:0000313" key="3">
    <source>
        <dbReference type="Proteomes" id="UP000610966"/>
    </source>
</evidence>
<dbReference type="Gene3D" id="3.40.50.720">
    <property type="entry name" value="NAD(P)-binding Rossmann-like Domain"/>
    <property type="match status" value="1"/>
</dbReference>
<protein>
    <recommendedName>
        <fullName evidence="1">Phosphogluconate dehydrogenase NAD-binding putative C-terminal domain-containing protein</fullName>
    </recommendedName>
</protein>
<name>A0A8J3RE18_9ACTN</name>
<dbReference type="Pfam" id="PF09130">
    <property type="entry name" value="DUF1932"/>
    <property type="match status" value="1"/>
</dbReference>
<gene>
    <name evidence="2" type="ORF">Mth01_52830</name>
</gene>
<dbReference type="InterPro" id="IPR036291">
    <property type="entry name" value="NAD(P)-bd_dom_sf"/>
</dbReference>
<dbReference type="Proteomes" id="UP000610966">
    <property type="component" value="Unassembled WGS sequence"/>
</dbReference>
<dbReference type="Gene3D" id="1.10.1040.10">
    <property type="entry name" value="N-(1-d-carboxylethyl)-l-norvaline Dehydrogenase, domain 2"/>
    <property type="match status" value="1"/>
</dbReference>
<proteinExistence type="predicted"/>
<dbReference type="SUPFAM" id="SSF51735">
    <property type="entry name" value="NAD(P)-binding Rossmann-fold domains"/>
    <property type="match status" value="1"/>
</dbReference>
<accession>A0A8J3RE18</accession>
<dbReference type="SUPFAM" id="SSF48179">
    <property type="entry name" value="6-phosphogluconate dehydrogenase C-terminal domain-like"/>
    <property type="match status" value="1"/>
</dbReference>
<organism evidence="2 3">
    <name type="scientific">Sphaerimonospora thailandensis</name>
    <dbReference type="NCBI Taxonomy" id="795644"/>
    <lineage>
        <taxon>Bacteria</taxon>
        <taxon>Bacillati</taxon>
        <taxon>Actinomycetota</taxon>
        <taxon>Actinomycetes</taxon>
        <taxon>Streptosporangiales</taxon>
        <taxon>Streptosporangiaceae</taxon>
        <taxon>Sphaerimonospora</taxon>
    </lineage>
</organism>